<reference evidence="3" key="1">
    <citation type="submission" date="2022-06" db="EMBL/GenBank/DDBJ databases">
        <title>New cyanobacteria of genus Symplocastrum in benthos of Lake Baikal.</title>
        <authorList>
            <person name="Sorokovikova E."/>
            <person name="Tikhonova I."/>
            <person name="Krasnopeev A."/>
            <person name="Evseev P."/>
            <person name="Gladkikh A."/>
            <person name="Belykh O."/>
        </authorList>
    </citation>
    <scope>NUCLEOTIDE SEQUENCE</scope>
    <source>
        <strain evidence="3">BBK-W-15</strain>
    </source>
</reference>
<keyword evidence="1 3" id="KW-0808">Transferase</keyword>
<protein>
    <submittedName>
        <fullName evidence="3">Glycosyltransferase</fullName>
        <ecNumber evidence="3">2.4.-.-</ecNumber>
    </submittedName>
</protein>
<dbReference type="Pfam" id="PF00534">
    <property type="entry name" value="Glycos_transf_1"/>
    <property type="match status" value="2"/>
</dbReference>
<proteinExistence type="predicted"/>
<evidence type="ECO:0000313" key="4">
    <source>
        <dbReference type="Proteomes" id="UP001204953"/>
    </source>
</evidence>
<dbReference type="RefSeq" id="WP_254010578.1">
    <property type="nucleotide sequence ID" value="NZ_JAMZMM010000027.1"/>
</dbReference>
<evidence type="ECO:0000259" key="2">
    <source>
        <dbReference type="Pfam" id="PF00534"/>
    </source>
</evidence>
<keyword evidence="3" id="KW-0328">Glycosyltransferase</keyword>
<dbReference type="Gene3D" id="3.40.50.2000">
    <property type="entry name" value="Glycogen Phosphorylase B"/>
    <property type="match status" value="3"/>
</dbReference>
<dbReference type="GO" id="GO:0009103">
    <property type="term" value="P:lipopolysaccharide biosynthetic process"/>
    <property type="evidence" value="ECO:0007669"/>
    <property type="project" value="TreeGrafter"/>
</dbReference>
<sequence>MKSIAIVIPWFGKELKGGAEQHGWQVATRLAQRGHQVEVLTTCCRSFHEDWGVNHLKAGVSWQEGLKIRRFPVDRRDREAFDRVNGLMLSIPPGKLKPGVNPVSLQESAIFCDENINSTQLLNYLKNHQDQYQAFIFIPYLYGLILKGLPIVANRAFLQPCLHDEVYAYLPQVANIFHGARGLLFISEGEAELARQLYGPGIISKSLVAGAGVEAGEHYDDAIDKIGDFLVKEERFVLYLGRRDPLKNTDLLVRTYGSFKEKYPNSSLKLVIAGTGNISFHNHISGVIDFGLVGEREKEALLANCLALFQPSTNESFSRVIMEAWFYGQPVAAHRDCLATAMAVDSAKGGWLAETKTEWIDLLAKVDLMSEDQLSIYGINGQSYANENAVWDKVIERYETALNLTPRPPSLQGKGENFFLQGKGENFSVGGKRENSLSVITQSSLGKLQEIHQLLPNIAYGDAISNHALAIRDYLRSCGYKSDILVKYMDERVAHEVKLFEAKYLSDRVGLIYHHSIGSEVTKYAIAHSGSKCLIYHNITPAEFFAPYRPEFAKLLAQGRAELHELAPHFPISVGDSAYNSAELSDVGFSEPGVFPIAVNPKKWDIPADHSLMQQLQDGKSNLLFVGRLAPNKCQDHLLEAFAHYLTMDREARLILAGCGDINDPYYCHLINTIQKLNLTKYVLIPGQVNDAQLLAFYRTAHLLWSMSEHEGFCVPLVEAMWFDIPILAYKSSAVPETLGEAGIMFTRKDDLLHVAALAKLLVKDRRLRSTVIKVQRQRREEFTQAVVNANLSSIVSKMAEAYIRRG</sequence>
<dbReference type="AlphaFoldDB" id="A0AAE3KKQ2"/>
<dbReference type="Proteomes" id="UP001204953">
    <property type="component" value="Unassembled WGS sequence"/>
</dbReference>
<feature type="domain" description="Glycosyl transferase family 1" evidence="2">
    <location>
        <begin position="617"/>
        <end position="774"/>
    </location>
</feature>
<dbReference type="SUPFAM" id="SSF53756">
    <property type="entry name" value="UDP-Glycosyltransferase/glycogen phosphorylase"/>
    <property type="match status" value="2"/>
</dbReference>
<comment type="caution">
    <text evidence="3">The sequence shown here is derived from an EMBL/GenBank/DDBJ whole genome shotgun (WGS) entry which is preliminary data.</text>
</comment>
<evidence type="ECO:0000256" key="1">
    <source>
        <dbReference type="ARBA" id="ARBA00022679"/>
    </source>
</evidence>
<dbReference type="EC" id="2.4.-.-" evidence="3"/>
<keyword evidence="4" id="KW-1185">Reference proteome</keyword>
<dbReference type="CDD" id="cd03801">
    <property type="entry name" value="GT4_PimA-like"/>
    <property type="match status" value="2"/>
</dbReference>
<gene>
    <name evidence="3" type="ORF">NJ959_04665</name>
</gene>
<accession>A0AAE3KKQ2</accession>
<dbReference type="PANTHER" id="PTHR46401:SF2">
    <property type="entry name" value="GLYCOSYLTRANSFERASE WBBK-RELATED"/>
    <property type="match status" value="1"/>
</dbReference>
<evidence type="ECO:0000313" key="3">
    <source>
        <dbReference type="EMBL" id="MCP2727770.1"/>
    </source>
</evidence>
<dbReference type="PANTHER" id="PTHR46401">
    <property type="entry name" value="GLYCOSYLTRANSFERASE WBBK-RELATED"/>
    <property type="match status" value="1"/>
</dbReference>
<feature type="domain" description="Glycosyl transferase family 1" evidence="2">
    <location>
        <begin position="231"/>
        <end position="373"/>
    </location>
</feature>
<organism evidence="3 4">
    <name type="scientific">Limnofasciculus baicalensis BBK-W-15</name>
    <dbReference type="NCBI Taxonomy" id="2699891"/>
    <lineage>
        <taxon>Bacteria</taxon>
        <taxon>Bacillati</taxon>
        <taxon>Cyanobacteriota</taxon>
        <taxon>Cyanophyceae</taxon>
        <taxon>Coleofasciculales</taxon>
        <taxon>Coleofasciculaceae</taxon>
        <taxon>Limnofasciculus</taxon>
        <taxon>Limnofasciculus baicalensis</taxon>
    </lineage>
</organism>
<dbReference type="EMBL" id="JAMZMM010000027">
    <property type="protein sequence ID" value="MCP2727770.1"/>
    <property type="molecule type" value="Genomic_DNA"/>
</dbReference>
<dbReference type="InterPro" id="IPR001296">
    <property type="entry name" value="Glyco_trans_1"/>
</dbReference>
<dbReference type="GO" id="GO:0016757">
    <property type="term" value="F:glycosyltransferase activity"/>
    <property type="evidence" value="ECO:0007669"/>
    <property type="project" value="UniProtKB-KW"/>
</dbReference>
<name>A0AAE3KKQ2_9CYAN</name>